<dbReference type="RefSeq" id="WP_029638340.1">
    <property type="nucleotide sequence ID" value="NZ_JACJTA010000098.1"/>
</dbReference>
<accession>A0ABR8GZP1</accession>
<gene>
    <name evidence="1" type="ORF">H6G81_29495</name>
</gene>
<evidence type="ECO:0000313" key="1">
    <source>
        <dbReference type="EMBL" id="MBD2608545.1"/>
    </source>
</evidence>
<keyword evidence="2" id="KW-1185">Reference proteome</keyword>
<dbReference type="InterPro" id="IPR036412">
    <property type="entry name" value="HAD-like_sf"/>
</dbReference>
<dbReference type="InterPro" id="IPR023214">
    <property type="entry name" value="HAD_sf"/>
</dbReference>
<proteinExistence type="predicted"/>
<dbReference type="SUPFAM" id="SSF56784">
    <property type="entry name" value="HAD-like"/>
    <property type="match status" value="1"/>
</dbReference>
<organism evidence="1 2">
    <name type="scientific">Scytonema hofmannii FACHB-248</name>
    <dbReference type="NCBI Taxonomy" id="1842502"/>
    <lineage>
        <taxon>Bacteria</taxon>
        <taxon>Bacillati</taxon>
        <taxon>Cyanobacteriota</taxon>
        <taxon>Cyanophyceae</taxon>
        <taxon>Nostocales</taxon>
        <taxon>Scytonemataceae</taxon>
        <taxon>Scytonema</taxon>
    </lineage>
</organism>
<protein>
    <submittedName>
        <fullName evidence="1">Hydrolase</fullName>
    </submittedName>
</protein>
<name>A0ABR8GZP1_9CYAN</name>
<reference evidence="1 2" key="1">
    <citation type="journal article" date="2020" name="ISME J.">
        <title>Comparative genomics reveals insights into cyanobacterial evolution and habitat adaptation.</title>
        <authorList>
            <person name="Chen M.Y."/>
            <person name="Teng W.K."/>
            <person name="Zhao L."/>
            <person name="Hu C.X."/>
            <person name="Zhou Y.K."/>
            <person name="Han B.P."/>
            <person name="Song L.R."/>
            <person name="Shu W.S."/>
        </authorList>
    </citation>
    <scope>NUCLEOTIDE SEQUENCE [LARGE SCALE GENOMIC DNA]</scope>
    <source>
        <strain evidence="1 2">FACHB-248</strain>
    </source>
</reference>
<keyword evidence="1" id="KW-0378">Hydrolase</keyword>
<dbReference type="Proteomes" id="UP000660380">
    <property type="component" value="Unassembled WGS sequence"/>
</dbReference>
<dbReference type="GO" id="GO:0016787">
    <property type="term" value="F:hydrolase activity"/>
    <property type="evidence" value="ECO:0007669"/>
    <property type="project" value="UniProtKB-KW"/>
</dbReference>
<sequence length="99" mass="11159">MVIFVDVDDTLVRSVGTKRIPIPSVIRVIRQLKAQGAILYCWSSGGSKYARASAEEFGLLDCFVGYLPKPEVMIDDQPFQDWRRLCHVYPLQADSLLGK</sequence>
<dbReference type="EMBL" id="JACJTA010000098">
    <property type="protein sequence ID" value="MBD2608545.1"/>
    <property type="molecule type" value="Genomic_DNA"/>
</dbReference>
<evidence type="ECO:0000313" key="2">
    <source>
        <dbReference type="Proteomes" id="UP000660380"/>
    </source>
</evidence>
<dbReference type="Gene3D" id="3.40.50.1000">
    <property type="entry name" value="HAD superfamily/HAD-like"/>
    <property type="match status" value="1"/>
</dbReference>
<comment type="caution">
    <text evidence="1">The sequence shown here is derived from an EMBL/GenBank/DDBJ whole genome shotgun (WGS) entry which is preliminary data.</text>
</comment>